<dbReference type="GO" id="GO:0004830">
    <property type="term" value="F:tryptophan-tRNA ligase activity"/>
    <property type="evidence" value="ECO:0007669"/>
    <property type="project" value="UniProtKB-UniRule"/>
</dbReference>
<keyword evidence="5 10" id="KW-0067">ATP-binding</keyword>
<keyword evidence="4 10" id="KW-0547">Nucleotide-binding</keyword>
<dbReference type="PANTHER" id="PTHR43766">
    <property type="entry name" value="TRYPTOPHAN--TRNA LIGASE, MITOCHONDRIAL"/>
    <property type="match status" value="1"/>
</dbReference>
<comment type="catalytic activity">
    <reaction evidence="8">
        <text>tRNA(Trp) + L-tryptophan + ATP = L-tryptophyl-tRNA(Trp) + AMP + diphosphate + H(+)</text>
        <dbReference type="Rhea" id="RHEA:24080"/>
        <dbReference type="Rhea" id="RHEA-COMP:9671"/>
        <dbReference type="Rhea" id="RHEA-COMP:9705"/>
        <dbReference type="ChEBI" id="CHEBI:15378"/>
        <dbReference type="ChEBI" id="CHEBI:30616"/>
        <dbReference type="ChEBI" id="CHEBI:33019"/>
        <dbReference type="ChEBI" id="CHEBI:57912"/>
        <dbReference type="ChEBI" id="CHEBI:78442"/>
        <dbReference type="ChEBI" id="CHEBI:78535"/>
        <dbReference type="ChEBI" id="CHEBI:456215"/>
        <dbReference type="EC" id="6.1.1.2"/>
    </reaction>
</comment>
<dbReference type="Gene3D" id="1.10.240.10">
    <property type="entry name" value="Tyrosyl-Transfer RNA Synthetase"/>
    <property type="match status" value="1"/>
</dbReference>
<evidence type="ECO:0000256" key="7">
    <source>
        <dbReference type="ARBA" id="ARBA00023146"/>
    </source>
</evidence>
<dbReference type="GO" id="GO:0005829">
    <property type="term" value="C:cytosol"/>
    <property type="evidence" value="ECO:0007669"/>
    <property type="project" value="TreeGrafter"/>
</dbReference>
<dbReference type="PANTHER" id="PTHR43766:SF1">
    <property type="entry name" value="TRYPTOPHAN--TRNA LIGASE, MITOCHONDRIAL"/>
    <property type="match status" value="1"/>
</dbReference>
<accession>A0A519BG80</accession>
<dbReference type="CDD" id="cd00806">
    <property type="entry name" value="TrpRS_core"/>
    <property type="match status" value="1"/>
</dbReference>
<evidence type="ECO:0000313" key="11">
    <source>
        <dbReference type="EMBL" id="RZD16273.1"/>
    </source>
</evidence>
<protein>
    <recommendedName>
        <fullName evidence="2 9">Tryptophan--tRNA ligase</fullName>
        <ecNumber evidence="2 9">6.1.1.2</ecNumber>
    </recommendedName>
</protein>
<dbReference type="Proteomes" id="UP000316562">
    <property type="component" value="Unassembled WGS sequence"/>
</dbReference>
<name>A0A519BG80_ACIG2</name>
<comment type="caution">
    <text evidence="11">The sequence shown here is derived from an EMBL/GenBank/DDBJ whole genome shotgun (WGS) entry which is preliminary data.</text>
</comment>
<dbReference type="InterPro" id="IPR002306">
    <property type="entry name" value="Trp-tRNA-ligase"/>
</dbReference>
<reference evidence="11 12" key="1">
    <citation type="journal article" date="2019" name="ISME J.">
        <title>Insights into ecological role of a new deltaproteobacterial order Candidatus Acidulodesulfobacterales by metagenomics and metatranscriptomics.</title>
        <authorList>
            <person name="Tan S."/>
            <person name="Liu J."/>
            <person name="Fang Y."/>
            <person name="Hedlund B.P."/>
            <person name="Lian Z.H."/>
            <person name="Huang L.Y."/>
            <person name="Li J.T."/>
            <person name="Huang L.N."/>
            <person name="Li W.J."/>
            <person name="Jiang H.C."/>
            <person name="Dong H.L."/>
            <person name="Shu W.S."/>
        </authorList>
    </citation>
    <scope>NUCLEOTIDE SEQUENCE [LARGE SCALE GENOMIC DNA]</scope>
    <source>
        <strain evidence="11">AP2</strain>
    </source>
</reference>
<dbReference type="EMBL" id="SGBC01000002">
    <property type="protein sequence ID" value="RZD16273.1"/>
    <property type="molecule type" value="Genomic_DNA"/>
</dbReference>
<dbReference type="InterPro" id="IPR014729">
    <property type="entry name" value="Rossmann-like_a/b/a_fold"/>
</dbReference>
<keyword evidence="3 10" id="KW-0436">Ligase</keyword>
<proteinExistence type="inferred from homology"/>
<dbReference type="PROSITE" id="PS00178">
    <property type="entry name" value="AA_TRNA_LIGASE_I"/>
    <property type="match status" value="1"/>
</dbReference>
<comment type="similarity">
    <text evidence="1 10">Belongs to the class-I aminoacyl-tRNA synthetase family.</text>
</comment>
<gene>
    <name evidence="11" type="primary">trpS</name>
    <name evidence="11" type="ORF">EVJ46_04355</name>
</gene>
<evidence type="ECO:0000256" key="2">
    <source>
        <dbReference type="ARBA" id="ARBA00013161"/>
    </source>
</evidence>
<dbReference type="PRINTS" id="PR01039">
    <property type="entry name" value="TRNASYNTHTRP"/>
</dbReference>
<evidence type="ECO:0000313" key="12">
    <source>
        <dbReference type="Proteomes" id="UP000316562"/>
    </source>
</evidence>
<dbReference type="GO" id="GO:0005524">
    <property type="term" value="F:ATP binding"/>
    <property type="evidence" value="ECO:0007669"/>
    <property type="project" value="UniProtKB-KW"/>
</dbReference>
<evidence type="ECO:0000256" key="4">
    <source>
        <dbReference type="ARBA" id="ARBA00022741"/>
    </source>
</evidence>
<dbReference type="InterPro" id="IPR050203">
    <property type="entry name" value="Trp-tRNA_synthetase"/>
</dbReference>
<dbReference type="AlphaFoldDB" id="A0A519BG80"/>
<dbReference type="InterPro" id="IPR001412">
    <property type="entry name" value="aa-tRNA-synth_I_CS"/>
</dbReference>
<keyword evidence="7 10" id="KW-0030">Aminoacyl-tRNA synthetase</keyword>
<dbReference type="Gene3D" id="3.40.50.620">
    <property type="entry name" value="HUPs"/>
    <property type="match status" value="1"/>
</dbReference>
<evidence type="ECO:0000256" key="6">
    <source>
        <dbReference type="ARBA" id="ARBA00022917"/>
    </source>
</evidence>
<dbReference type="InterPro" id="IPR002305">
    <property type="entry name" value="aa-tRNA-synth_Ic"/>
</dbReference>
<evidence type="ECO:0000256" key="8">
    <source>
        <dbReference type="ARBA" id="ARBA00049929"/>
    </source>
</evidence>
<dbReference type="EC" id="6.1.1.2" evidence="2 9"/>
<evidence type="ECO:0000256" key="3">
    <source>
        <dbReference type="ARBA" id="ARBA00022598"/>
    </source>
</evidence>
<dbReference type="SUPFAM" id="SSF52374">
    <property type="entry name" value="Nucleotidylyl transferase"/>
    <property type="match status" value="1"/>
</dbReference>
<evidence type="ECO:0000256" key="9">
    <source>
        <dbReference type="NCBIfam" id="TIGR00233"/>
    </source>
</evidence>
<sequence>MNNTKRNSAVASEFKFENTQNTSGKSYARILTGDRPTGPLHLGHFCGSLKNRVALQNIYDTFILIADVQALTTNFDHPELLRQNIFNVALDYLAVGIAPEKSTIIIQSMINEIAELTIFFSMFVSINALKHNPTIKTEAKERGYKELNYGFLGYPVSQTADIAIFKADLVPVGIDQLPHIEFSRKIVRRFNELYGGALIEPEALLSEFPKLIGLDGNLKMSKSYGNAIFLSDDFDTIKSKIRTALTDKSRIHPSDPGHPDICTIFSYHKTFSESGLTKNIEHDCIAGSIGCVQCKNNLHESIKNILIPMNEKRQYYKERASEVWDILFAGTNKAKKIASETLKEVKENMKINY</sequence>
<dbReference type="GO" id="GO:0006436">
    <property type="term" value="P:tryptophanyl-tRNA aminoacylation"/>
    <property type="evidence" value="ECO:0007669"/>
    <property type="project" value="UniProtKB-UniRule"/>
</dbReference>
<organism evidence="11 12">
    <name type="scientific">Acididesulfobacter guangdongensis</name>
    <dbReference type="NCBI Taxonomy" id="2597225"/>
    <lineage>
        <taxon>Bacteria</taxon>
        <taxon>Deltaproteobacteria</taxon>
        <taxon>Candidatus Acidulodesulfobacterales</taxon>
        <taxon>Candidatus Acididesulfobacter</taxon>
    </lineage>
</organism>
<dbReference type="FunFam" id="1.10.240.10:FF:000005">
    <property type="entry name" value="Tryptophan--tRNA ligase"/>
    <property type="match status" value="1"/>
</dbReference>
<evidence type="ECO:0000256" key="10">
    <source>
        <dbReference type="RuleBase" id="RU363036"/>
    </source>
</evidence>
<keyword evidence="6 10" id="KW-0648">Protein biosynthesis</keyword>
<dbReference type="NCBIfam" id="TIGR00233">
    <property type="entry name" value="trpS"/>
    <property type="match status" value="1"/>
</dbReference>
<evidence type="ECO:0000256" key="5">
    <source>
        <dbReference type="ARBA" id="ARBA00022840"/>
    </source>
</evidence>
<dbReference type="Pfam" id="PF00579">
    <property type="entry name" value="tRNA-synt_1b"/>
    <property type="match status" value="1"/>
</dbReference>
<evidence type="ECO:0000256" key="1">
    <source>
        <dbReference type="ARBA" id="ARBA00005594"/>
    </source>
</evidence>